<dbReference type="RefSeq" id="WP_178733947.1">
    <property type="nucleotide sequence ID" value="NZ_JABUOH010000012.1"/>
</dbReference>
<evidence type="ECO:0000313" key="9">
    <source>
        <dbReference type="Proteomes" id="UP000568109"/>
    </source>
</evidence>
<gene>
    <name evidence="8" type="ORF">HR065_00405</name>
</gene>
<evidence type="ECO:0000256" key="3">
    <source>
        <dbReference type="ARBA" id="ARBA00022475"/>
    </source>
</evidence>
<dbReference type="GO" id="GO:0005886">
    <property type="term" value="C:plasma membrane"/>
    <property type="evidence" value="ECO:0007669"/>
    <property type="project" value="UniProtKB-SubCell"/>
</dbReference>
<keyword evidence="5 7" id="KW-1133">Transmembrane helix</keyword>
<name>A0A851HJ21_9MOLU</name>
<evidence type="ECO:0000256" key="4">
    <source>
        <dbReference type="ARBA" id="ARBA00022692"/>
    </source>
</evidence>
<organism evidence="8 9">
    <name type="scientific">Candidatus Phytoplasma pruni</name>
    <dbReference type="NCBI Taxonomy" id="479893"/>
    <lineage>
        <taxon>Bacteria</taxon>
        <taxon>Bacillati</taxon>
        <taxon>Mycoplasmatota</taxon>
        <taxon>Mollicutes</taxon>
        <taxon>Acholeplasmatales</taxon>
        <taxon>Acholeplasmataceae</taxon>
        <taxon>Candidatus Phytoplasma</taxon>
        <taxon>16SrIII (X-disease group)</taxon>
    </lineage>
</organism>
<sequence length="476" mass="53477">MSTKVKQKNLNNDSSQPHFQGSIWKNLIVISIPVAIYLIFKHLTSAVDYFIVGAATKNINVNSAITLMKQIGRVFQAIAMGLGGAGVILVAQEYKKNNKEKAQEYVTLAFLFSIILSLLIAVVFYIGAIIPNFDLFLPVEHRAEGGSSCYNIQLISFVFMTINVVFIGIERAKNKTRFVFFLNILNISTRVLFAFGYKWLRPEGQVDIVDLQLATLFSDLLITFIAFYFMFFNKKNDTRLNFKKLKFSSEVLKKFAKLSGGLVVGKATYEAGKSVVNTLTTKFYEPGLLGIAGLAALVNGIVYSLSQSFEDGQSVMVSQEASNRDSRKTLKIFKNVFVITTILGAVGILVNQLYGETLLKFFKPTETFSLEEIQGFKTVLFYDQLSLFTSVWASMIMGYIISYNKSAKVSFWMNLLRVSLRISLLSILFFTTEINHYQQFGWSTAGSNIIVLIVVTVIFVKFIKKSHNESAKQKIN</sequence>
<keyword evidence="4 7" id="KW-0812">Transmembrane</keyword>
<dbReference type="InterPro" id="IPR002528">
    <property type="entry name" value="MATE_fam"/>
</dbReference>
<accession>A0A851HJ21</accession>
<dbReference type="PANTHER" id="PTHR43549">
    <property type="entry name" value="MULTIDRUG RESISTANCE PROTEIN YPNP-RELATED"/>
    <property type="match status" value="1"/>
</dbReference>
<evidence type="ECO:0000313" key="8">
    <source>
        <dbReference type="EMBL" id="NWN45546.1"/>
    </source>
</evidence>
<evidence type="ECO:0000256" key="5">
    <source>
        <dbReference type="ARBA" id="ARBA00022989"/>
    </source>
</evidence>
<feature type="transmembrane region" description="Helical" evidence="7">
    <location>
        <begin position="74"/>
        <end position="94"/>
    </location>
</feature>
<reference evidence="8 9" key="1">
    <citation type="submission" date="2020-06" db="EMBL/GenBank/DDBJ databases">
        <title>Draft genome sequence of Candidatus Phytoplasma pruni (X-disease group, subgroup 16SrIII-B) strain ChTDIII from Argentina.</title>
        <authorList>
            <person name="Fernandez F.D."/>
            <person name="Zuebert C."/>
            <person name="Huettel B."/>
            <person name="Kube M."/>
            <person name="Conci L.R."/>
        </authorList>
    </citation>
    <scope>NUCLEOTIDE SEQUENCE [LARGE SCALE GENOMIC DNA]</scope>
    <source>
        <strain evidence="8 9">ChTDIII</strain>
    </source>
</reference>
<keyword evidence="9" id="KW-1185">Reference proteome</keyword>
<evidence type="ECO:0000256" key="2">
    <source>
        <dbReference type="ARBA" id="ARBA00022448"/>
    </source>
</evidence>
<dbReference type="PANTHER" id="PTHR43549:SF3">
    <property type="entry name" value="MULTIDRUG RESISTANCE PROTEIN YPNP-RELATED"/>
    <property type="match status" value="1"/>
</dbReference>
<feature type="transmembrane region" description="Helical" evidence="7">
    <location>
        <begin position="385"/>
        <end position="403"/>
    </location>
</feature>
<feature type="transmembrane region" description="Helical" evidence="7">
    <location>
        <begin position="415"/>
        <end position="434"/>
    </location>
</feature>
<comment type="caution">
    <text evidence="8">The sequence shown here is derived from an EMBL/GenBank/DDBJ whole genome shotgun (WGS) entry which is preliminary data.</text>
</comment>
<proteinExistence type="predicted"/>
<feature type="transmembrane region" description="Helical" evidence="7">
    <location>
        <begin position="21"/>
        <end position="40"/>
    </location>
</feature>
<dbReference type="AlphaFoldDB" id="A0A851HJ21"/>
<evidence type="ECO:0000256" key="6">
    <source>
        <dbReference type="ARBA" id="ARBA00023136"/>
    </source>
</evidence>
<comment type="subcellular location">
    <subcellularLocation>
        <location evidence="1">Cell membrane</location>
        <topology evidence="1">Multi-pass membrane protein</topology>
    </subcellularLocation>
</comment>
<evidence type="ECO:0000256" key="7">
    <source>
        <dbReference type="SAM" id="Phobius"/>
    </source>
</evidence>
<feature type="transmembrane region" description="Helical" evidence="7">
    <location>
        <begin position="178"/>
        <end position="199"/>
    </location>
</feature>
<dbReference type="Pfam" id="PF01554">
    <property type="entry name" value="MatE"/>
    <property type="match status" value="1"/>
</dbReference>
<dbReference type="GO" id="GO:0015297">
    <property type="term" value="F:antiporter activity"/>
    <property type="evidence" value="ECO:0007669"/>
    <property type="project" value="InterPro"/>
</dbReference>
<feature type="transmembrane region" description="Helical" evidence="7">
    <location>
        <begin position="150"/>
        <end position="169"/>
    </location>
</feature>
<keyword evidence="2" id="KW-0813">Transport</keyword>
<keyword evidence="6 7" id="KW-0472">Membrane</keyword>
<dbReference type="GO" id="GO:0042910">
    <property type="term" value="F:xenobiotic transmembrane transporter activity"/>
    <property type="evidence" value="ECO:0007669"/>
    <property type="project" value="InterPro"/>
</dbReference>
<dbReference type="Proteomes" id="UP000568109">
    <property type="component" value="Unassembled WGS sequence"/>
</dbReference>
<keyword evidence="3" id="KW-1003">Cell membrane</keyword>
<dbReference type="InterPro" id="IPR052031">
    <property type="entry name" value="Membrane_Transporter-Flippase"/>
</dbReference>
<feature type="transmembrane region" description="Helical" evidence="7">
    <location>
        <begin position="440"/>
        <end position="463"/>
    </location>
</feature>
<evidence type="ECO:0000256" key="1">
    <source>
        <dbReference type="ARBA" id="ARBA00004651"/>
    </source>
</evidence>
<feature type="transmembrane region" description="Helical" evidence="7">
    <location>
        <begin position="106"/>
        <end position="130"/>
    </location>
</feature>
<feature type="transmembrane region" description="Helical" evidence="7">
    <location>
        <begin position="332"/>
        <end position="354"/>
    </location>
</feature>
<feature type="transmembrane region" description="Helical" evidence="7">
    <location>
        <begin position="211"/>
        <end position="231"/>
    </location>
</feature>
<protein>
    <submittedName>
        <fullName evidence="8">Sodium transporter</fullName>
    </submittedName>
</protein>
<dbReference type="EMBL" id="JABUOH010000012">
    <property type="protein sequence ID" value="NWN45546.1"/>
    <property type="molecule type" value="Genomic_DNA"/>
</dbReference>